<dbReference type="EMBL" id="CAJOBJ010212268">
    <property type="protein sequence ID" value="CAF5014030.1"/>
    <property type="molecule type" value="Genomic_DNA"/>
</dbReference>
<sequence>SLKYGESPQVDQSSSFDLLVKHNSMQQRMYVRILFCRLHSLIKQKLTINDIFQKLVKYADEGLLGLSCHLNFNVVKSFINVNDPLVNIVLFSARTTGYRQCVVYLLANTRIV</sequence>
<evidence type="ECO:0000313" key="1">
    <source>
        <dbReference type="EMBL" id="CAF5014030.1"/>
    </source>
</evidence>
<comment type="caution">
    <text evidence="1">The sequence shown here is derived from an EMBL/GenBank/DDBJ whole genome shotgun (WGS) entry which is preliminary data.</text>
</comment>
<evidence type="ECO:0000313" key="2">
    <source>
        <dbReference type="Proteomes" id="UP000681720"/>
    </source>
</evidence>
<proteinExistence type="predicted"/>
<dbReference type="Proteomes" id="UP000681720">
    <property type="component" value="Unassembled WGS sequence"/>
</dbReference>
<gene>
    <name evidence="1" type="ORF">GIL414_LOCUS58039</name>
</gene>
<name>A0A8S3DMV7_9BILA</name>
<dbReference type="AlphaFoldDB" id="A0A8S3DMV7"/>
<accession>A0A8S3DMV7</accession>
<organism evidence="1 2">
    <name type="scientific">Rotaria magnacalcarata</name>
    <dbReference type="NCBI Taxonomy" id="392030"/>
    <lineage>
        <taxon>Eukaryota</taxon>
        <taxon>Metazoa</taxon>
        <taxon>Spiralia</taxon>
        <taxon>Gnathifera</taxon>
        <taxon>Rotifera</taxon>
        <taxon>Eurotatoria</taxon>
        <taxon>Bdelloidea</taxon>
        <taxon>Philodinida</taxon>
        <taxon>Philodinidae</taxon>
        <taxon>Rotaria</taxon>
    </lineage>
</organism>
<reference evidence="1" key="1">
    <citation type="submission" date="2021-02" db="EMBL/GenBank/DDBJ databases">
        <authorList>
            <person name="Nowell W R."/>
        </authorList>
    </citation>
    <scope>NUCLEOTIDE SEQUENCE</scope>
</reference>
<feature type="non-terminal residue" evidence="1">
    <location>
        <position position="1"/>
    </location>
</feature>
<protein>
    <submittedName>
        <fullName evidence="1">Uncharacterized protein</fullName>
    </submittedName>
</protein>